<organism evidence="2 3">
    <name type="scientific">Nelumbo nucifera</name>
    <name type="common">Sacred lotus</name>
    <dbReference type="NCBI Taxonomy" id="4432"/>
    <lineage>
        <taxon>Eukaryota</taxon>
        <taxon>Viridiplantae</taxon>
        <taxon>Streptophyta</taxon>
        <taxon>Embryophyta</taxon>
        <taxon>Tracheophyta</taxon>
        <taxon>Spermatophyta</taxon>
        <taxon>Magnoliopsida</taxon>
        <taxon>Proteales</taxon>
        <taxon>Nelumbonaceae</taxon>
        <taxon>Nelumbo</taxon>
    </lineage>
</organism>
<evidence type="ECO:0000313" key="2">
    <source>
        <dbReference type="EMBL" id="DAD22409.1"/>
    </source>
</evidence>
<dbReference type="Proteomes" id="UP000607653">
    <property type="component" value="Unassembled WGS sequence"/>
</dbReference>
<name>A0A822XTI9_NELNU</name>
<dbReference type="AlphaFoldDB" id="A0A822XTI9"/>
<feature type="region of interest" description="Disordered" evidence="1">
    <location>
        <begin position="86"/>
        <end position="137"/>
    </location>
</feature>
<evidence type="ECO:0000313" key="3">
    <source>
        <dbReference type="Proteomes" id="UP000607653"/>
    </source>
</evidence>
<protein>
    <submittedName>
        <fullName evidence="2">Uncharacterized protein</fullName>
    </submittedName>
</protein>
<feature type="compositionally biased region" description="Polar residues" evidence="1">
    <location>
        <begin position="127"/>
        <end position="137"/>
    </location>
</feature>
<evidence type="ECO:0000256" key="1">
    <source>
        <dbReference type="SAM" id="MobiDB-lite"/>
    </source>
</evidence>
<comment type="caution">
    <text evidence="2">The sequence shown here is derived from an EMBL/GenBank/DDBJ whole genome shotgun (WGS) entry which is preliminary data.</text>
</comment>
<reference evidence="2 3" key="1">
    <citation type="journal article" date="2020" name="Mol. Biol. Evol.">
        <title>Distinct Expression and Methylation Patterns for Genes with Different Fates following a Single Whole-Genome Duplication in Flowering Plants.</title>
        <authorList>
            <person name="Shi T."/>
            <person name="Rahmani R.S."/>
            <person name="Gugger P.F."/>
            <person name="Wang M."/>
            <person name="Li H."/>
            <person name="Zhang Y."/>
            <person name="Li Z."/>
            <person name="Wang Q."/>
            <person name="Van de Peer Y."/>
            <person name="Marchal K."/>
            <person name="Chen J."/>
        </authorList>
    </citation>
    <scope>NUCLEOTIDE SEQUENCE [LARGE SCALE GENOMIC DNA]</scope>
    <source>
        <tissue evidence="2">Leaf</tissue>
    </source>
</reference>
<keyword evidence="3" id="KW-1185">Reference proteome</keyword>
<sequence length="137" mass="15341">MELEKMELEKMELTRWLTKSEKNVDSLMIEQNERSVQLKEQLAKHVEDIRATEVKLVNLLTLDYGINFLVIDAVSLGMAMEVHNELDSRGDEVSMEDDIEENGNEDGDEGGKGGKGAKSLREHGKNGAQSLHRASSQ</sequence>
<accession>A0A822XTI9</accession>
<feature type="compositionally biased region" description="Acidic residues" evidence="1">
    <location>
        <begin position="93"/>
        <end position="108"/>
    </location>
</feature>
<dbReference type="EMBL" id="DUZY01000001">
    <property type="protein sequence ID" value="DAD22409.1"/>
    <property type="molecule type" value="Genomic_DNA"/>
</dbReference>
<gene>
    <name evidence="2" type="ORF">HUJ06_023872</name>
</gene>
<proteinExistence type="predicted"/>